<comment type="caution">
    <text evidence="3">The sequence shown here is derived from an EMBL/GenBank/DDBJ whole genome shotgun (WGS) entry which is preliminary data.</text>
</comment>
<feature type="chain" id="PRO_5041915587" evidence="2">
    <location>
        <begin position="23"/>
        <end position="480"/>
    </location>
</feature>
<feature type="compositionally biased region" description="Pro residues" evidence="1">
    <location>
        <begin position="99"/>
        <end position="108"/>
    </location>
</feature>
<protein>
    <submittedName>
        <fullName evidence="3">Uncharacterized protein</fullName>
    </submittedName>
</protein>
<keyword evidence="4" id="KW-1185">Reference proteome</keyword>
<organism evidence="3 4">
    <name type="scientific">Astrephomene gubernaculifera</name>
    <dbReference type="NCBI Taxonomy" id="47775"/>
    <lineage>
        <taxon>Eukaryota</taxon>
        <taxon>Viridiplantae</taxon>
        <taxon>Chlorophyta</taxon>
        <taxon>core chlorophytes</taxon>
        <taxon>Chlorophyceae</taxon>
        <taxon>CS clade</taxon>
        <taxon>Chlamydomonadales</taxon>
        <taxon>Astrephomenaceae</taxon>
        <taxon>Astrephomene</taxon>
    </lineage>
</organism>
<feature type="signal peptide" evidence="2">
    <location>
        <begin position="1"/>
        <end position="22"/>
    </location>
</feature>
<evidence type="ECO:0000256" key="2">
    <source>
        <dbReference type="SAM" id="SignalP"/>
    </source>
</evidence>
<evidence type="ECO:0000313" key="3">
    <source>
        <dbReference type="EMBL" id="GFR47457.1"/>
    </source>
</evidence>
<gene>
    <name evidence="3" type="ORF">Agub_g9183</name>
</gene>
<accession>A0AAD3DVK5</accession>
<dbReference type="AlphaFoldDB" id="A0AAD3DVK5"/>
<dbReference type="EMBL" id="BMAR01000018">
    <property type="protein sequence ID" value="GFR47457.1"/>
    <property type="molecule type" value="Genomic_DNA"/>
</dbReference>
<evidence type="ECO:0000313" key="4">
    <source>
        <dbReference type="Proteomes" id="UP001054857"/>
    </source>
</evidence>
<name>A0AAD3DVK5_9CHLO</name>
<proteinExistence type="predicted"/>
<keyword evidence="2" id="KW-0732">Signal</keyword>
<sequence length="480" mass="51753">MSRLKLLLALGCVCLGPLLVSGTDAHDADAEPETAQRRRHLQAYNREALARLRFLASEQLSQSPATLTPYPQHRTGASRRRRLASAAEPYYATQCLYEPPSPTSPPSTPDSSASPPSPPPSSDATAASHRRRQALQASTSDSGTPSTPPTTSDATSTSSTTGTCYLNPAVLAHPDFPAPETPIEIMLLKSAWTAYQCSFMDRKGRCGTYRHEPYDCRWQADQGRCAVPSDYLLPRLLTYLHCQDAGDTEMTPFWDRCYQVGVVLTGGDNDWCGQSDGNLARCWWFPARNDSEADTCGPSPAGGVKDRDRYDQLVSSIRSGIWQREWFGSCPTSDLVWTIKSACNYTTPEDCAADPVCRLAPDRPAEYGMCRLRDELVWLELFGADSALFNATAQAMSECAAASSSLESCMAAGSLGPPGGPVPLDASKFGDVVDLVFIEEVTPGSAARGLRAAAVRTLVIGLGVVVGLGGLLRRGEGGWW</sequence>
<feature type="region of interest" description="Disordered" evidence="1">
    <location>
        <begin position="63"/>
        <end position="160"/>
    </location>
</feature>
<feature type="compositionally biased region" description="Low complexity" evidence="1">
    <location>
        <begin position="137"/>
        <end position="160"/>
    </location>
</feature>
<dbReference type="Proteomes" id="UP001054857">
    <property type="component" value="Unassembled WGS sequence"/>
</dbReference>
<reference evidence="3 4" key="1">
    <citation type="journal article" date="2021" name="Sci. Rep.">
        <title>Genome sequencing of the multicellular alga Astrephomene provides insights into convergent evolution of germ-soma differentiation.</title>
        <authorList>
            <person name="Yamashita S."/>
            <person name="Yamamoto K."/>
            <person name="Matsuzaki R."/>
            <person name="Suzuki S."/>
            <person name="Yamaguchi H."/>
            <person name="Hirooka S."/>
            <person name="Minakuchi Y."/>
            <person name="Miyagishima S."/>
            <person name="Kawachi M."/>
            <person name="Toyoda A."/>
            <person name="Nozaki H."/>
        </authorList>
    </citation>
    <scope>NUCLEOTIDE SEQUENCE [LARGE SCALE GENOMIC DNA]</scope>
    <source>
        <strain evidence="3 4">NIES-4017</strain>
    </source>
</reference>
<evidence type="ECO:0000256" key="1">
    <source>
        <dbReference type="SAM" id="MobiDB-lite"/>
    </source>
</evidence>